<dbReference type="Proteomes" id="UP000546162">
    <property type="component" value="Unassembled WGS sequence"/>
</dbReference>
<name>A0A7W7GWE1_9ACTN</name>
<evidence type="ECO:0000313" key="2">
    <source>
        <dbReference type="Proteomes" id="UP000546162"/>
    </source>
</evidence>
<evidence type="ECO:0000313" key="1">
    <source>
        <dbReference type="EMBL" id="MBB4739550.1"/>
    </source>
</evidence>
<protein>
    <submittedName>
        <fullName evidence="1">Uncharacterized protein</fullName>
    </submittedName>
</protein>
<sequence length="250" mass="27621">MTDHQHEHHHPNGVCDTTGRHGMLLVGADPIYLSHLPMYVCPHHFQVLLEAELPAAARDTLAGDRARHGDGLYTFDPDEFPIAELEPRDGVPARTSLTGTVFRGHFERGGVPIAKGVPVAVRRVVWFRDVEQASASRGLPYLCFGRGEQVYLAHEVTTRPNFDQVLAVRFVPGTVRTQVGHPLDDDVAELRFAEAQPVAFGRDDGIERRLAAGEVATGQFRLTRSPSASRGFTVGIEVERELYLEIDELA</sequence>
<keyword evidence="2" id="KW-1185">Reference proteome</keyword>
<dbReference type="EMBL" id="JACHNB010000001">
    <property type="protein sequence ID" value="MBB4739550.1"/>
    <property type="molecule type" value="Genomic_DNA"/>
</dbReference>
<dbReference type="RefSeq" id="WP_185040072.1">
    <property type="nucleotide sequence ID" value="NZ_BAABFG010000005.1"/>
</dbReference>
<comment type="caution">
    <text evidence="1">The sequence shown here is derived from an EMBL/GenBank/DDBJ whole genome shotgun (WGS) entry which is preliminary data.</text>
</comment>
<organism evidence="1 2">
    <name type="scientific">Actinoplanes octamycinicus</name>
    <dbReference type="NCBI Taxonomy" id="135948"/>
    <lineage>
        <taxon>Bacteria</taxon>
        <taxon>Bacillati</taxon>
        <taxon>Actinomycetota</taxon>
        <taxon>Actinomycetes</taxon>
        <taxon>Micromonosporales</taxon>
        <taxon>Micromonosporaceae</taxon>
        <taxon>Actinoplanes</taxon>
    </lineage>
</organism>
<dbReference type="AlphaFoldDB" id="A0A7W7GWE1"/>
<reference evidence="1 2" key="1">
    <citation type="submission" date="2020-08" db="EMBL/GenBank/DDBJ databases">
        <title>Sequencing the genomes of 1000 actinobacteria strains.</title>
        <authorList>
            <person name="Klenk H.-P."/>
        </authorList>
    </citation>
    <scope>NUCLEOTIDE SEQUENCE [LARGE SCALE GENOMIC DNA]</scope>
    <source>
        <strain evidence="1 2">DSM 45809</strain>
    </source>
</reference>
<gene>
    <name evidence="1" type="ORF">BJY16_003009</name>
</gene>
<proteinExistence type="predicted"/>
<accession>A0A7W7GWE1</accession>